<protein>
    <recommendedName>
        <fullName evidence="6">AF4/FMR2 C-terminal homology domain-containing protein</fullName>
    </recommendedName>
</protein>
<name>A0A2K5JHE1_COLAP</name>
<feature type="compositionally biased region" description="Polar residues" evidence="5">
    <location>
        <begin position="548"/>
        <end position="557"/>
    </location>
</feature>
<feature type="compositionally biased region" description="Pro residues" evidence="5">
    <location>
        <begin position="269"/>
        <end position="282"/>
    </location>
</feature>
<evidence type="ECO:0000256" key="5">
    <source>
        <dbReference type="SAM" id="MobiDB-lite"/>
    </source>
</evidence>
<feature type="region of interest" description="Disordered" evidence="5">
    <location>
        <begin position="1103"/>
        <end position="1124"/>
    </location>
</feature>
<dbReference type="Pfam" id="PF18876">
    <property type="entry name" value="AFF4_CHD"/>
    <property type="match status" value="1"/>
</dbReference>
<dbReference type="Ensembl" id="ENSCANT00000051279.1">
    <property type="protein sequence ID" value="ENSCANP00000028241.1"/>
    <property type="gene ID" value="ENSCANG00000037514.1"/>
</dbReference>
<feature type="region of interest" description="Disordered" evidence="5">
    <location>
        <begin position="369"/>
        <end position="962"/>
    </location>
</feature>
<dbReference type="GO" id="GO:0010468">
    <property type="term" value="P:regulation of gene expression"/>
    <property type="evidence" value="ECO:0007669"/>
    <property type="project" value="InterPro"/>
</dbReference>
<keyword evidence="8" id="KW-1185">Reference proteome</keyword>
<feature type="compositionally biased region" description="Basic and acidic residues" evidence="5">
    <location>
        <begin position="924"/>
        <end position="937"/>
    </location>
</feature>
<feature type="compositionally biased region" description="Low complexity" evidence="5">
    <location>
        <begin position="457"/>
        <end position="475"/>
    </location>
</feature>
<reference evidence="7" key="1">
    <citation type="submission" date="2025-08" db="UniProtKB">
        <authorList>
            <consortium name="Ensembl"/>
        </authorList>
    </citation>
    <scope>IDENTIFICATION</scope>
</reference>
<feature type="compositionally biased region" description="Low complexity" evidence="5">
    <location>
        <begin position="227"/>
        <end position="242"/>
    </location>
</feature>
<dbReference type="InterPro" id="IPR043639">
    <property type="entry name" value="AF4_int"/>
</dbReference>
<feature type="compositionally biased region" description="Basic and acidic residues" evidence="5">
    <location>
        <begin position="691"/>
        <end position="702"/>
    </location>
</feature>
<accession>A0A2K5JHE1</accession>
<dbReference type="Pfam" id="PF18875">
    <property type="entry name" value="AF4_int"/>
    <property type="match status" value="1"/>
</dbReference>
<evidence type="ECO:0000259" key="6">
    <source>
        <dbReference type="Pfam" id="PF18876"/>
    </source>
</evidence>
<comment type="subcellular location">
    <subcellularLocation>
        <location evidence="1">Nucleus</location>
    </subcellularLocation>
</comment>
<proteinExistence type="inferred from homology"/>
<feature type="compositionally biased region" description="Polar residues" evidence="5">
    <location>
        <begin position="216"/>
        <end position="226"/>
    </location>
</feature>
<feature type="compositionally biased region" description="Low complexity" evidence="5">
    <location>
        <begin position="838"/>
        <end position="847"/>
    </location>
</feature>
<organism evidence="7 8">
    <name type="scientific">Colobus angolensis palliatus</name>
    <name type="common">Peters' Angolan colobus</name>
    <dbReference type="NCBI Taxonomy" id="336983"/>
    <lineage>
        <taxon>Eukaryota</taxon>
        <taxon>Metazoa</taxon>
        <taxon>Chordata</taxon>
        <taxon>Craniata</taxon>
        <taxon>Vertebrata</taxon>
        <taxon>Euteleostomi</taxon>
        <taxon>Mammalia</taxon>
        <taxon>Eutheria</taxon>
        <taxon>Euarchontoglires</taxon>
        <taxon>Primates</taxon>
        <taxon>Haplorrhini</taxon>
        <taxon>Catarrhini</taxon>
        <taxon>Cercopithecidae</taxon>
        <taxon>Colobinae</taxon>
        <taxon>Colobus</taxon>
    </lineage>
</organism>
<feature type="region of interest" description="Disordered" evidence="5">
    <location>
        <begin position="73"/>
        <end position="249"/>
    </location>
</feature>
<evidence type="ECO:0000256" key="1">
    <source>
        <dbReference type="ARBA" id="ARBA00004123"/>
    </source>
</evidence>
<dbReference type="AlphaFoldDB" id="A0A2K5JHE1"/>
<feature type="compositionally biased region" description="Polar residues" evidence="5">
    <location>
        <begin position="709"/>
        <end position="727"/>
    </location>
</feature>
<dbReference type="Gene3D" id="6.10.250.2670">
    <property type="match status" value="1"/>
</dbReference>
<dbReference type="PANTHER" id="PTHR10528:SF6">
    <property type="entry name" value="AF4_FMR2 FAMILY MEMBER 1"/>
    <property type="match status" value="1"/>
</dbReference>
<feature type="compositionally biased region" description="Low complexity" evidence="5">
    <location>
        <begin position="1115"/>
        <end position="1124"/>
    </location>
</feature>
<feature type="domain" description="AF4/FMR2 C-terminal homology" evidence="6">
    <location>
        <begin position="954"/>
        <end position="1214"/>
    </location>
</feature>
<dbReference type="InterPro" id="IPR043640">
    <property type="entry name" value="AF4/FMR2_CHD"/>
</dbReference>
<feature type="compositionally biased region" description="Basic and acidic residues" evidence="5">
    <location>
        <begin position="616"/>
        <end position="630"/>
    </location>
</feature>
<feature type="compositionally biased region" description="Low complexity" evidence="5">
    <location>
        <begin position="678"/>
        <end position="687"/>
    </location>
</feature>
<dbReference type="Pfam" id="PF05110">
    <property type="entry name" value="AF-4"/>
    <property type="match status" value="1"/>
</dbReference>
<dbReference type="InterPro" id="IPR007797">
    <property type="entry name" value="AF4/FMR2"/>
</dbReference>
<evidence type="ECO:0000256" key="4">
    <source>
        <dbReference type="ARBA" id="ARBA00023242"/>
    </source>
</evidence>
<dbReference type="Proteomes" id="UP000233080">
    <property type="component" value="Unassembled WGS sequence"/>
</dbReference>
<feature type="compositionally biased region" description="Basic and acidic residues" evidence="5">
    <location>
        <begin position="78"/>
        <end position="87"/>
    </location>
</feature>
<feature type="compositionally biased region" description="Basic and acidic residues" evidence="5">
    <location>
        <begin position="735"/>
        <end position="750"/>
    </location>
</feature>
<feature type="compositionally biased region" description="Acidic residues" evidence="5">
    <location>
        <begin position="476"/>
        <end position="500"/>
    </location>
</feature>
<evidence type="ECO:0000313" key="7">
    <source>
        <dbReference type="Ensembl" id="ENSCANP00000028241.1"/>
    </source>
</evidence>
<feature type="compositionally biased region" description="Acidic residues" evidence="5">
    <location>
        <begin position="426"/>
        <end position="442"/>
    </location>
</feature>
<evidence type="ECO:0000256" key="2">
    <source>
        <dbReference type="ARBA" id="ARBA00007354"/>
    </source>
</evidence>
<sequence>MAAQSSLYNDDRNLLRIREKERRNQEAHQEKEAFPEKIPLFGEPYKTAKGDELSSRIQNMLGNYEEVKEFLSTKSHTHRLDASENRLGKPKYPLIPDKGSSIPSSSFHTSVHHQSIHTPVSGPLSVGNISHNPKMAQPRTEPMPSLHAKSYGPPDSQHLTQDRLGQEGYGSSHHKKGDRRADGDHCASVTDSAPERELSSLISSLPSPVPPLSPIHSNQQTLPRTQGSSKVHGSNSNSNSKGCCPAKSPKDLAVKVHDKETLQDSLVAPPQPPSQTFPPPSLPSKSVAMQQKPTAYVRPMDGQDQAPSESPELKPLPEDYRQQTFEKADLKVPAKAKLTKLKMPSQSVEQTYSNEVHCVEEILKEMTHSWPPPLTAIHTPSTAEPSKFPFPTKDSQHISSVTQNQKQYDTSSKTHPNSQQGTSSMLEDDLQLSDSEDSDGEQTPEKPPSSSAPPSVPQSLPEPVASAHSSSAESESTSDSDSSSDSESESSSSDSEENEPLETPAPEPEPPTTNKWQLDNWLTKVSQPAAPLEGPGSTEPPRRCPESKGSSDGATSQEHSESKDPPLKSSSKAPRAPPEAPHPGKRSCQKSPAQQEPPQRQTVGTKQPKKPVKASARADSRASLQVEREAGLLPYGSRDQTSKDKPKVKTKGRPRAAASKEPKPAVPPSSEKKKHKSSLPAPSKAPSGPEPTKDNVGDRSPEHFALVPLTQSQGPLHSGSGSRTSGCRQAVVVQEDSRKDRLPLPLRDTKLFSPLRDTPPPQSLMVKITLDLLSRIPQPPGKGSRQRKAEDKQPPAGKKHSSEKRSSDSSSKLAKKRKGEAERDCDNKKIRLEKDIKSQSSSSSSSSSHKESSKAKPSRPSSESSKKEMLPPPPVSSSSQKPAKPAHKRSKREADTCGQDPPKSASSTKSNHKDSSTPKHRRVEGKGSRSSSEHKGSSGDTANPFPVPSLPNGNSKPGKPQVKFDKQQADLHMREAKKLKQKAELMTDKVGKAFKYLEAVLSLIECGIATESESPASKSAYSVYSETVDLIKFIMSLKSFSDATAPTQEKIFAVLCMRCQSILNMAMFRCKKDIAIKYSRTLNKHFESSSKVAQAPSPCIASTGTPSPLSPMPSPASSVGSQSSAGSVGSSGVAATISTPVTIQNMTSSYVTITSHVLTAFDLWEQAEALTRKNKEFFARLSTNVCTLALNSSLVDLVHYTRQGFQQLLELTKTP</sequence>
<feature type="compositionally biased region" description="Basic and acidic residues" evidence="5">
    <location>
        <begin position="819"/>
        <end position="837"/>
    </location>
</feature>
<comment type="similarity">
    <text evidence="2">Belongs to the AF4 family.</text>
</comment>
<reference evidence="7" key="2">
    <citation type="submission" date="2025-09" db="UniProtKB">
        <authorList>
            <consortium name="Ensembl"/>
        </authorList>
    </citation>
    <scope>IDENTIFICATION</scope>
</reference>
<keyword evidence="4" id="KW-0539">Nucleus</keyword>
<dbReference type="GO" id="GO:0032783">
    <property type="term" value="C:super elongation complex"/>
    <property type="evidence" value="ECO:0007669"/>
    <property type="project" value="TreeGrafter"/>
</dbReference>
<feature type="compositionally biased region" description="Polar residues" evidence="5">
    <location>
        <begin position="397"/>
        <end position="422"/>
    </location>
</feature>
<feature type="region of interest" description="Disordered" evidence="5">
    <location>
        <begin position="265"/>
        <end position="318"/>
    </location>
</feature>
<dbReference type="PANTHER" id="PTHR10528">
    <property type="entry name" value="AF4/FMR2 FAMILY MEMBER"/>
    <property type="match status" value="1"/>
</dbReference>
<keyword evidence="3" id="KW-0597">Phosphoprotein</keyword>
<evidence type="ECO:0000313" key="8">
    <source>
        <dbReference type="Proteomes" id="UP000233080"/>
    </source>
</evidence>
<feature type="compositionally biased region" description="Basic and acidic residues" evidence="5">
    <location>
        <begin position="9"/>
        <end position="35"/>
    </location>
</feature>
<evidence type="ECO:0000256" key="3">
    <source>
        <dbReference type="ARBA" id="ARBA00022553"/>
    </source>
</evidence>
<feature type="compositionally biased region" description="Pro residues" evidence="5">
    <location>
        <begin position="445"/>
        <end position="456"/>
    </location>
</feature>
<feature type="compositionally biased region" description="Polar residues" evidence="5">
    <location>
        <begin position="589"/>
        <end position="605"/>
    </location>
</feature>
<feature type="region of interest" description="Disordered" evidence="5">
    <location>
        <begin position="1"/>
        <end position="45"/>
    </location>
</feature>